<reference evidence="2" key="1">
    <citation type="submission" date="2019-05" db="EMBL/GenBank/DDBJ databases">
        <title>Annotation for the trematode Fasciolopsis buski.</title>
        <authorList>
            <person name="Choi Y.-J."/>
        </authorList>
    </citation>
    <scope>NUCLEOTIDE SEQUENCE</scope>
    <source>
        <strain evidence="2">HT</strain>
        <tissue evidence="2">Whole worm</tissue>
    </source>
</reference>
<comment type="caution">
    <text evidence="2">The sequence shown here is derived from an EMBL/GenBank/DDBJ whole genome shotgun (WGS) entry which is preliminary data.</text>
</comment>
<protein>
    <recommendedName>
        <fullName evidence="1">Ig-like domain-containing protein</fullName>
    </recommendedName>
</protein>
<dbReference type="PROSITE" id="PS50835">
    <property type="entry name" value="IG_LIKE"/>
    <property type="match status" value="1"/>
</dbReference>
<dbReference type="OrthoDB" id="9998697at2759"/>
<accession>A0A8E0RS57</accession>
<dbReference type="Proteomes" id="UP000728185">
    <property type="component" value="Unassembled WGS sequence"/>
</dbReference>
<evidence type="ECO:0000259" key="1">
    <source>
        <dbReference type="PROSITE" id="PS50835"/>
    </source>
</evidence>
<dbReference type="SUPFAM" id="SSF48726">
    <property type="entry name" value="Immunoglobulin"/>
    <property type="match status" value="1"/>
</dbReference>
<feature type="domain" description="Ig-like" evidence="1">
    <location>
        <begin position="75"/>
        <end position="196"/>
    </location>
</feature>
<evidence type="ECO:0000313" key="2">
    <source>
        <dbReference type="EMBL" id="KAA0188910.1"/>
    </source>
</evidence>
<organism evidence="2 3">
    <name type="scientific">Fasciolopsis buskii</name>
    <dbReference type="NCBI Taxonomy" id="27845"/>
    <lineage>
        <taxon>Eukaryota</taxon>
        <taxon>Metazoa</taxon>
        <taxon>Spiralia</taxon>
        <taxon>Lophotrochozoa</taxon>
        <taxon>Platyhelminthes</taxon>
        <taxon>Trematoda</taxon>
        <taxon>Digenea</taxon>
        <taxon>Plagiorchiida</taxon>
        <taxon>Echinostomata</taxon>
        <taxon>Echinostomatoidea</taxon>
        <taxon>Fasciolidae</taxon>
        <taxon>Fasciolopsis</taxon>
    </lineage>
</organism>
<dbReference type="EMBL" id="LUCM01008130">
    <property type="protein sequence ID" value="KAA0188910.1"/>
    <property type="molecule type" value="Genomic_DNA"/>
</dbReference>
<gene>
    <name evidence="2" type="ORF">FBUS_04663</name>
</gene>
<keyword evidence="3" id="KW-1185">Reference proteome</keyword>
<name>A0A8E0RS57_9TREM</name>
<dbReference type="InterPro" id="IPR036179">
    <property type="entry name" value="Ig-like_dom_sf"/>
</dbReference>
<dbReference type="AlphaFoldDB" id="A0A8E0RS57"/>
<sequence>MVSLANRHPYPKDYHGSQSQLTLSTVDARTVGIYQCVVHDSDDNWVSAQSVVGMKTQRPISLADYDKLLRNTDNPKQWHTVVSRSSPNQLVSLSCLPNEPNLTELTHWLSDILPSHGPISQRLQLAYQLGLITVHWRKDGVQLQLPLSTDESAGPLQLNLTATRSVDLGLYRCEVSVQFRHVLFSHETLVQQSSLKHEVPYKSTPSLEVKQAVPSYSLHSHASSAHSLADATGLFSSMSGNLTHTMDPTDRDKRNVALLPGRGQLSPLKHDAQIRSHVPIGVFTYGDQIGISSILPKYYQLAL</sequence>
<proteinExistence type="predicted"/>
<dbReference type="InterPro" id="IPR007110">
    <property type="entry name" value="Ig-like_dom"/>
</dbReference>
<evidence type="ECO:0000313" key="3">
    <source>
        <dbReference type="Proteomes" id="UP000728185"/>
    </source>
</evidence>